<keyword evidence="3" id="KW-1185">Reference proteome</keyword>
<accession>A0A314YFX9</accession>
<evidence type="ECO:0000256" key="1">
    <source>
        <dbReference type="SAM" id="Phobius"/>
    </source>
</evidence>
<name>A0A314YFX9_PRUYE</name>
<evidence type="ECO:0000313" key="3">
    <source>
        <dbReference type="Proteomes" id="UP000250321"/>
    </source>
</evidence>
<keyword evidence="1" id="KW-0812">Transmembrane</keyword>
<proteinExistence type="predicted"/>
<dbReference type="Proteomes" id="UP000250321">
    <property type="component" value="Unassembled WGS sequence"/>
</dbReference>
<keyword evidence="1" id="KW-0472">Membrane</keyword>
<dbReference type="EMBL" id="PJQY01001129">
    <property type="protein sequence ID" value="PQQ05147.1"/>
    <property type="molecule type" value="Genomic_DNA"/>
</dbReference>
<organism evidence="2 3">
    <name type="scientific">Prunus yedoensis var. nudiflora</name>
    <dbReference type="NCBI Taxonomy" id="2094558"/>
    <lineage>
        <taxon>Eukaryota</taxon>
        <taxon>Viridiplantae</taxon>
        <taxon>Streptophyta</taxon>
        <taxon>Embryophyta</taxon>
        <taxon>Tracheophyta</taxon>
        <taxon>Spermatophyta</taxon>
        <taxon>Magnoliopsida</taxon>
        <taxon>eudicotyledons</taxon>
        <taxon>Gunneridae</taxon>
        <taxon>Pentapetalae</taxon>
        <taxon>rosids</taxon>
        <taxon>fabids</taxon>
        <taxon>Rosales</taxon>
        <taxon>Rosaceae</taxon>
        <taxon>Amygdaloideae</taxon>
        <taxon>Amygdaleae</taxon>
        <taxon>Prunus</taxon>
    </lineage>
</organism>
<comment type="caution">
    <text evidence="2">The sequence shown here is derived from an EMBL/GenBank/DDBJ whole genome shotgun (WGS) entry which is preliminary data.</text>
</comment>
<protein>
    <submittedName>
        <fullName evidence="2">Uncharacterized protein</fullName>
    </submittedName>
</protein>
<sequence length="123" mass="13254">MVSHHHAAVWLTLSCFTLVASAFSTLLFLSAYALPSFDLLVFAGAGVSLEIGAGRWQFLFSSIPRTKPLANSFLWFSLSCFTLVSSVYSKLLQSNLVHLVVVGGVGLESLSPEIVAAHPNEKL</sequence>
<reference evidence="2 3" key="1">
    <citation type="submission" date="2018-02" db="EMBL/GenBank/DDBJ databases">
        <title>Draft genome of wild Prunus yedoensis var. nudiflora.</title>
        <authorList>
            <person name="Baek S."/>
            <person name="Kim J.-H."/>
            <person name="Choi K."/>
            <person name="Kim G.-B."/>
            <person name="Cho A."/>
            <person name="Jang H."/>
            <person name="Shin C.-H."/>
            <person name="Yu H.-J."/>
            <person name="Mun J.-H."/>
        </authorList>
    </citation>
    <scope>NUCLEOTIDE SEQUENCE [LARGE SCALE GENOMIC DNA]</scope>
    <source>
        <strain evidence="3">cv. Jeju island</strain>
        <tissue evidence="2">Leaf</tissue>
    </source>
</reference>
<dbReference type="AlphaFoldDB" id="A0A314YFX9"/>
<feature type="transmembrane region" description="Helical" evidence="1">
    <location>
        <begin position="73"/>
        <end position="91"/>
    </location>
</feature>
<feature type="transmembrane region" description="Helical" evidence="1">
    <location>
        <begin position="32"/>
        <end position="52"/>
    </location>
</feature>
<dbReference type="OrthoDB" id="10579971at2759"/>
<gene>
    <name evidence="2" type="ORF">Pyn_16203</name>
</gene>
<keyword evidence="1" id="KW-1133">Transmembrane helix</keyword>
<evidence type="ECO:0000313" key="2">
    <source>
        <dbReference type="EMBL" id="PQQ05147.1"/>
    </source>
</evidence>